<sequence length="193" mass="22443">MSRIRRFNRKILGYDTDLMDDIDQDRNGGIVIPHGPIDSDEQDELIEKFEVNLIVKNRWYINTLSLSYLICAGMFLLLLTRKKNISPAPLALGLNSIICSFFSLRYQMVNDYKILDTLKFTIDNKKIDILNTMLLLLILWITVNDYHGKLLLAIFLQLPLLLFIVVLTVKSMINEADEELGRLRNLKYKYKDA</sequence>
<keyword evidence="1" id="KW-0472">Membrane</keyword>
<keyword evidence="1" id="KW-0812">Transmembrane</keyword>
<comment type="caution">
    <text evidence="2">The sequence shown here is derived from an EMBL/GenBank/DDBJ whole genome shotgun (WGS) entry which is preliminary data.</text>
</comment>
<accession>A0ABR4NRX9</accession>
<protein>
    <submittedName>
        <fullName evidence="2">Membrane protein</fullName>
    </submittedName>
</protein>
<keyword evidence="3" id="KW-1185">Reference proteome</keyword>
<gene>
    <name evidence="2" type="ORF">RNJ44_00724</name>
</gene>
<dbReference type="EMBL" id="JBEVYD010000008">
    <property type="protein sequence ID" value="KAL3231085.1"/>
    <property type="molecule type" value="Genomic_DNA"/>
</dbReference>
<feature type="transmembrane region" description="Helical" evidence="1">
    <location>
        <begin position="127"/>
        <end position="144"/>
    </location>
</feature>
<dbReference type="Proteomes" id="UP001623330">
    <property type="component" value="Unassembled WGS sequence"/>
</dbReference>
<proteinExistence type="predicted"/>
<evidence type="ECO:0000256" key="1">
    <source>
        <dbReference type="SAM" id="Phobius"/>
    </source>
</evidence>
<feature type="transmembrane region" description="Helical" evidence="1">
    <location>
        <begin position="150"/>
        <end position="169"/>
    </location>
</feature>
<keyword evidence="1" id="KW-1133">Transmembrane helix</keyword>
<feature type="transmembrane region" description="Helical" evidence="1">
    <location>
        <begin position="85"/>
        <end position="106"/>
    </location>
</feature>
<evidence type="ECO:0000313" key="2">
    <source>
        <dbReference type="EMBL" id="KAL3231085.1"/>
    </source>
</evidence>
<organism evidence="2 3">
    <name type="scientific">Nakaseomyces bracarensis</name>
    <dbReference type="NCBI Taxonomy" id="273131"/>
    <lineage>
        <taxon>Eukaryota</taxon>
        <taxon>Fungi</taxon>
        <taxon>Dikarya</taxon>
        <taxon>Ascomycota</taxon>
        <taxon>Saccharomycotina</taxon>
        <taxon>Saccharomycetes</taxon>
        <taxon>Saccharomycetales</taxon>
        <taxon>Saccharomycetaceae</taxon>
        <taxon>Nakaseomyces</taxon>
    </lineage>
</organism>
<feature type="transmembrane region" description="Helical" evidence="1">
    <location>
        <begin position="59"/>
        <end position="79"/>
    </location>
</feature>
<name>A0ABR4NRX9_9SACH</name>
<evidence type="ECO:0000313" key="3">
    <source>
        <dbReference type="Proteomes" id="UP001623330"/>
    </source>
</evidence>
<reference evidence="2 3" key="1">
    <citation type="submission" date="2024-05" db="EMBL/GenBank/DDBJ databases">
        <title>Long read based assembly of the Candida bracarensis genome reveals expanded adhesin content.</title>
        <authorList>
            <person name="Marcet-Houben M."/>
            <person name="Ksiezopolska E."/>
            <person name="Gabaldon T."/>
        </authorList>
    </citation>
    <scope>NUCLEOTIDE SEQUENCE [LARGE SCALE GENOMIC DNA]</scope>
    <source>
        <strain evidence="2 3">CBM6</strain>
    </source>
</reference>